<dbReference type="GO" id="GO:0000731">
    <property type="term" value="P:DNA synthesis involved in DNA repair"/>
    <property type="evidence" value="ECO:0007669"/>
    <property type="project" value="TreeGrafter"/>
</dbReference>
<sequence length="641" mass="73023">MEIKLNSLILENFKGISYFELNVDGKNASVYGTNASGKTTLADAYFWLLFGKDSNGAANFDIKTIGTTGLDYSVTGTIEVNGKMHILQRILKEKWERKNGETEKKFKGNTTTYIIDGVPVKEKEYKAFVESEIVDEKTYQILTDPDFFAGKMDWKKRRAQLLEWFVDISDNDIVSSHKELQNLPDILGDRTVENAQKAIQADRKKLNDLLRAIPERIDEQQRNIVEIQTLSNGDEQENLDRLLKEKSEIEDKIRKAETDEELSKAKSELEKVKLEMSVSKANYASDNIGKDNDQHQQLMKLKKDKFKLQCDIAECTESIDSINKRLQKILEQGKKLNSKFIEVSAMKFSGDTICPFCGRALPEDKIQSALDEFNMSKSNQLEEITDECAKLKLERSEIKKTLIVHSNNLESAKSKLSQIIENIELLEKSLAKPKRFEDTEEYKNLYEKLVAAEKNVISEEQRFNESVAEKIMKMKSRIEEINRQSSDLIAILAKVSTIKIYEDRIEELKKQESDYGVLLAEADKDLNLIDEFIKIKCLDVEKMINSHFKVVKWKLFSLQVNGGINDCCEATVDGVDYSTNLNSAAKLNAGLDIINTISDVTGINVPIWIDNAESVVSYIPTTSQTIKLTVSKEYKKLTIKE</sequence>
<protein>
    <submittedName>
        <fullName evidence="3">Chromosome partition protein</fullName>
    </submittedName>
</protein>
<feature type="coiled-coil region" evidence="1">
    <location>
        <begin position="312"/>
        <end position="339"/>
    </location>
</feature>
<feature type="coiled-coil region" evidence="1">
    <location>
        <begin position="192"/>
        <end position="282"/>
    </location>
</feature>
<feature type="domain" description="Rad50/SbcC-type AAA" evidence="2">
    <location>
        <begin position="7"/>
        <end position="258"/>
    </location>
</feature>
<dbReference type="InterPro" id="IPR027417">
    <property type="entry name" value="P-loop_NTPase"/>
</dbReference>
<dbReference type="SUPFAM" id="SSF75712">
    <property type="entry name" value="Rad50 coiled-coil Zn hook"/>
    <property type="match status" value="1"/>
</dbReference>
<proteinExistence type="predicted"/>
<dbReference type="InterPro" id="IPR038729">
    <property type="entry name" value="Rad50/SbcC_AAA"/>
</dbReference>
<name>A0A8S5U7T6_9CAUD</name>
<evidence type="ECO:0000256" key="1">
    <source>
        <dbReference type="SAM" id="Coils"/>
    </source>
</evidence>
<dbReference type="PANTHER" id="PTHR32182:SF0">
    <property type="entry name" value="DNA REPLICATION AND REPAIR PROTEIN RECF"/>
    <property type="match status" value="1"/>
</dbReference>
<dbReference type="PANTHER" id="PTHR32182">
    <property type="entry name" value="DNA REPLICATION AND REPAIR PROTEIN RECF"/>
    <property type="match status" value="1"/>
</dbReference>
<evidence type="ECO:0000259" key="2">
    <source>
        <dbReference type="Pfam" id="PF13476"/>
    </source>
</evidence>
<dbReference type="GO" id="GO:0006302">
    <property type="term" value="P:double-strand break repair"/>
    <property type="evidence" value="ECO:0007669"/>
    <property type="project" value="TreeGrafter"/>
</dbReference>
<organism evidence="3">
    <name type="scientific">Siphoviridae sp. ctLKT1</name>
    <dbReference type="NCBI Taxonomy" id="2825451"/>
    <lineage>
        <taxon>Viruses</taxon>
        <taxon>Duplodnaviria</taxon>
        <taxon>Heunggongvirae</taxon>
        <taxon>Uroviricota</taxon>
        <taxon>Caudoviricetes</taxon>
    </lineage>
</organism>
<keyword evidence="1" id="KW-0175">Coiled coil</keyword>
<feature type="coiled-coil region" evidence="1">
    <location>
        <begin position="374"/>
        <end position="484"/>
    </location>
</feature>
<evidence type="ECO:0000313" key="3">
    <source>
        <dbReference type="EMBL" id="DAF90490.1"/>
    </source>
</evidence>
<dbReference type="SUPFAM" id="SSF52540">
    <property type="entry name" value="P-loop containing nucleoside triphosphate hydrolases"/>
    <property type="match status" value="1"/>
</dbReference>
<dbReference type="Gene3D" id="3.40.50.300">
    <property type="entry name" value="P-loop containing nucleotide triphosphate hydrolases"/>
    <property type="match status" value="1"/>
</dbReference>
<dbReference type="Gene3D" id="1.10.287.510">
    <property type="entry name" value="Helix hairpin bin"/>
    <property type="match status" value="1"/>
</dbReference>
<accession>A0A8S5U7T6</accession>
<dbReference type="Pfam" id="PF13476">
    <property type="entry name" value="AAA_23"/>
    <property type="match status" value="1"/>
</dbReference>
<reference evidence="3" key="1">
    <citation type="journal article" date="2021" name="Proc. Natl. Acad. Sci. U.S.A.">
        <title>A Catalog of Tens of Thousands of Viruses from Human Metagenomes Reveals Hidden Associations with Chronic Diseases.</title>
        <authorList>
            <person name="Tisza M.J."/>
            <person name="Buck C.B."/>
        </authorList>
    </citation>
    <scope>NUCLEOTIDE SEQUENCE</scope>
    <source>
        <strain evidence="3">CtLKT1</strain>
    </source>
</reference>
<dbReference type="EMBL" id="BK016030">
    <property type="protein sequence ID" value="DAF90490.1"/>
    <property type="molecule type" value="Genomic_DNA"/>
</dbReference>